<dbReference type="STRING" id="1823756.A4H34_02415"/>
<evidence type="ECO:0000259" key="2">
    <source>
        <dbReference type="PROSITE" id="PS50240"/>
    </source>
</evidence>
<dbReference type="InterPro" id="IPR043504">
    <property type="entry name" value="Peptidase_S1_PA_chymotrypsin"/>
</dbReference>
<dbReference type="PROSITE" id="PS51257">
    <property type="entry name" value="PROKAR_LIPOPROTEIN"/>
    <property type="match status" value="1"/>
</dbReference>
<name>A0A179B4K8_9ACTO</name>
<dbReference type="PROSITE" id="PS50240">
    <property type="entry name" value="TRYPSIN_DOM"/>
    <property type="match status" value="1"/>
</dbReference>
<dbReference type="EMBL" id="LVZK01000001">
    <property type="protein sequence ID" value="OAP86051.1"/>
    <property type="molecule type" value="Genomic_DNA"/>
</dbReference>
<dbReference type="RefSeq" id="WP_064230949.1">
    <property type="nucleotide sequence ID" value="NZ_LVZK01000001.1"/>
</dbReference>
<evidence type="ECO:0000313" key="4">
    <source>
        <dbReference type="Proteomes" id="UP000078368"/>
    </source>
</evidence>
<accession>A0A179B4K8</accession>
<feature type="domain" description="Peptidase S1" evidence="2">
    <location>
        <begin position="68"/>
        <end position="362"/>
    </location>
</feature>
<dbReference type="Gene3D" id="2.40.10.10">
    <property type="entry name" value="Trypsin-like serine proteases"/>
    <property type="match status" value="2"/>
</dbReference>
<dbReference type="GO" id="GO:0004252">
    <property type="term" value="F:serine-type endopeptidase activity"/>
    <property type="evidence" value="ECO:0007669"/>
    <property type="project" value="InterPro"/>
</dbReference>
<evidence type="ECO:0000256" key="1">
    <source>
        <dbReference type="ARBA" id="ARBA00022729"/>
    </source>
</evidence>
<comment type="caution">
    <text evidence="3">The sequence shown here is derived from an EMBL/GenBank/DDBJ whole genome shotgun (WGS) entry which is preliminary data.</text>
</comment>
<dbReference type="GO" id="GO:0006508">
    <property type="term" value="P:proteolysis"/>
    <property type="evidence" value="ECO:0007669"/>
    <property type="project" value="InterPro"/>
</dbReference>
<dbReference type="PANTHER" id="PTHR15462:SF8">
    <property type="entry name" value="SERINE PROTEASE"/>
    <property type="match status" value="1"/>
</dbReference>
<dbReference type="InterPro" id="IPR001254">
    <property type="entry name" value="Trypsin_dom"/>
</dbReference>
<keyword evidence="4" id="KW-1185">Reference proteome</keyword>
<dbReference type="InterPro" id="IPR050966">
    <property type="entry name" value="Glutamyl_endopeptidase"/>
</dbReference>
<dbReference type="InterPro" id="IPR009003">
    <property type="entry name" value="Peptidase_S1_PA"/>
</dbReference>
<dbReference type="PANTHER" id="PTHR15462">
    <property type="entry name" value="SERINE PROTEASE"/>
    <property type="match status" value="1"/>
</dbReference>
<protein>
    <recommendedName>
        <fullName evidence="2">Peptidase S1 domain-containing protein</fullName>
    </recommendedName>
</protein>
<dbReference type="InterPro" id="IPR028994">
    <property type="entry name" value="Integrin_alpha_N"/>
</dbReference>
<organism evidence="3 4">
    <name type="scientific">Peptidiphaga gingivicola</name>
    <dbReference type="NCBI Taxonomy" id="2741497"/>
    <lineage>
        <taxon>Bacteria</taxon>
        <taxon>Bacillati</taxon>
        <taxon>Actinomycetota</taxon>
        <taxon>Actinomycetes</taxon>
        <taxon>Actinomycetales</taxon>
        <taxon>Actinomycetaceae</taxon>
        <taxon>Peptidiphaga</taxon>
    </lineage>
</organism>
<dbReference type="PROSITE" id="PS00134">
    <property type="entry name" value="TRYPSIN_HIS"/>
    <property type="match status" value="1"/>
</dbReference>
<dbReference type="AlphaFoldDB" id="A0A179B4K8"/>
<dbReference type="Pfam" id="PF00089">
    <property type="entry name" value="Trypsin"/>
    <property type="match status" value="1"/>
</dbReference>
<sequence>MARITGCRRIVLAVVCACLMLAGCSRPILKPPVPRPLSEGGRVALDSRAKRHVGGNGFWTRDRLARAVRGGGPDQQKQPSAQATQLPASALNDPKLSNVQLGEGTVGVGENFIGLPQTGTFFYRTGPRSTAEYHTCSGSVVNSASGTIVVSAAHCWYNVNAQSVVFIPQFSWVNGRARTPYGVWEMSGSTIHIDPRYESEGDDGVAYDVAVLSVAPNVANQTIQEVTGGFDISLDAQIAQPKVEIVGYPADDSSNSTYTAAYPRHCLNSTSEYQEAGTSFFNIKCSGMASGVSGGPWLVPKTVNGVTKWCMVAVTGGGQDGGGYTDDESVGVRMSGFVTELIAKAEAFDMSKAGDWSGARLMAAGNFGAVDGADDLVVSWRNGTMDVFLGSGSLTFPFMASRRVSRGSSSNLPPRMLTTADLDGSGQDDLVALGQDGKVMMLQDPGSRGPRRLMHLNPHDPLEWVQARQIIGGDFSPDGDHKRDDLLVVWADGTTSVYLHVSKHGLARDKPWPVRGLKGLVGDEGGANGPLASGIDGVVAAGDFGGGRLTDVMVVGKDRSGRFAAWLITDDEPKGGLPVYRIAPYDIRAAGIDPSQVKALAAGDFDAEGTGSDVVIDMRGSRVLMLANVKAGKNPTPSDVTAVVSR</sequence>
<keyword evidence="1" id="KW-0732">Signal</keyword>
<dbReference type="SUPFAM" id="SSF50494">
    <property type="entry name" value="Trypsin-like serine proteases"/>
    <property type="match status" value="1"/>
</dbReference>
<evidence type="ECO:0000313" key="3">
    <source>
        <dbReference type="EMBL" id="OAP86051.1"/>
    </source>
</evidence>
<proteinExistence type="predicted"/>
<gene>
    <name evidence="3" type="ORF">A4H34_02415</name>
</gene>
<dbReference type="SUPFAM" id="SSF69318">
    <property type="entry name" value="Integrin alpha N-terminal domain"/>
    <property type="match status" value="1"/>
</dbReference>
<dbReference type="Proteomes" id="UP000078368">
    <property type="component" value="Unassembled WGS sequence"/>
</dbReference>
<dbReference type="InterPro" id="IPR018114">
    <property type="entry name" value="TRYPSIN_HIS"/>
</dbReference>
<reference evidence="3 4" key="1">
    <citation type="submission" date="2016-04" db="EMBL/GenBank/DDBJ databases">
        <title>Peptidophaga gingivicola gen. nov., sp. nov., isolated from human subgingival plaque.</title>
        <authorList>
            <person name="Beall C.J."/>
            <person name="Mokrzan E.M."/>
            <person name="Griffen A.L."/>
            <person name="Leys E.J."/>
        </authorList>
    </citation>
    <scope>NUCLEOTIDE SEQUENCE [LARGE SCALE GENOMIC DNA]</scope>
    <source>
        <strain evidence="3 4">BA112</strain>
    </source>
</reference>